<reference evidence="1 2" key="1">
    <citation type="submission" date="2024-05" db="EMBL/GenBank/DDBJ databases">
        <title>Long read based assembly of the Candida bracarensis genome reveals expanded adhesin content.</title>
        <authorList>
            <person name="Marcet-Houben M."/>
            <person name="Ksiezopolska E."/>
            <person name="Gabaldon T."/>
        </authorList>
    </citation>
    <scope>NUCLEOTIDE SEQUENCE [LARGE SCALE GENOMIC DNA]</scope>
    <source>
        <strain evidence="1 2">CBM6</strain>
    </source>
</reference>
<dbReference type="Proteomes" id="UP001623330">
    <property type="component" value="Unassembled WGS sequence"/>
</dbReference>
<accession>A0ABR4P0T6</accession>
<dbReference type="InterPro" id="IPR049451">
    <property type="entry name" value="AWP2-like_YTTT_rpt"/>
</dbReference>
<gene>
    <name evidence="1" type="ORF">RNJ44_02958</name>
</gene>
<proteinExistence type="predicted"/>
<protein>
    <submittedName>
        <fullName evidence="1">Uncharacterized protein</fullName>
    </submittedName>
</protein>
<evidence type="ECO:0000313" key="1">
    <source>
        <dbReference type="EMBL" id="KAL3235170.1"/>
    </source>
</evidence>
<dbReference type="Pfam" id="PF20646">
    <property type="entry name" value="Hpf1_C"/>
    <property type="match status" value="3"/>
</dbReference>
<comment type="caution">
    <text evidence="1">The sequence shown here is derived from an EMBL/GenBank/DDBJ whole genome shotgun (WGS) entry which is preliminary data.</text>
</comment>
<name>A0ABR4P0T6_9SACH</name>
<keyword evidence="2" id="KW-1185">Reference proteome</keyword>
<sequence>MTGSFAAVYNAFAIKAQPGSGSSAYLEFTGFTSFQNEFYNMDQVTFWEGTDLTVIKLAAYNSNIYIDGLVTQQHTFMTDSITTQNSVIWLNGRIRGYFYDYNYLLYLEPEDKPNVVVINDSVAEQQTEFGLYNFDITKNSYVAFHSEIMSITYTPQGFPQGIIGTLTAKTANGVTSFYINNNKYPPPTYTVDNFVIEPLPVNYNGTNTIVYGIKFINETDIYSQPAEFTVTMNKGNMLETDVVSFFPTVGSDGKTHTGSTTYILSDNSISMSKSATPLLATTLLETDTVSDNQTIHEVVIASGYTDSDGHIASSTWTELTLDMVDADPVYLSSSMVSSMNGSTSSDHESYLQPSESTAYITKDSTTETDVVSFFPTVGSDGKTHTDSTTYILSDNSTFLQYHPTTAILFQDGNAETIVISYYPKVGSDGTTHTASSAYTMSQGAMSINGVTTSYPSSDLTSGSNSVSSGSDTVTFRSGTSIQGSNLGTQSTGSVTNFSSATHTSAKSIQYKAVGSISNNNVWFAVVLLLISIVQ</sequence>
<dbReference type="EMBL" id="JBEVYD010000002">
    <property type="protein sequence ID" value="KAL3235170.1"/>
    <property type="molecule type" value="Genomic_DNA"/>
</dbReference>
<evidence type="ECO:0000313" key="2">
    <source>
        <dbReference type="Proteomes" id="UP001623330"/>
    </source>
</evidence>
<organism evidence="1 2">
    <name type="scientific">Nakaseomyces bracarensis</name>
    <dbReference type="NCBI Taxonomy" id="273131"/>
    <lineage>
        <taxon>Eukaryota</taxon>
        <taxon>Fungi</taxon>
        <taxon>Dikarya</taxon>
        <taxon>Ascomycota</taxon>
        <taxon>Saccharomycotina</taxon>
        <taxon>Saccharomycetes</taxon>
        <taxon>Saccharomycetales</taxon>
        <taxon>Saccharomycetaceae</taxon>
        <taxon>Nakaseomyces</taxon>
    </lineage>
</organism>